<name>A0AAD6Y970_9AGAR</name>
<evidence type="ECO:0000313" key="2">
    <source>
        <dbReference type="Proteomes" id="UP001219525"/>
    </source>
</evidence>
<proteinExistence type="predicted"/>
<gene>
    <name evidence="1" type="ORF">GGX14DRAFT_395956</name>
</gene>
<evidence type="ECO:0000313" key="1">
    <source>
        <dbReference type="EMBL" id="KAJ7208298.1"/>
    </source>
</evidence>
<protein>
    <submittedName>
        <fullName evidence="1">Uncharacterized protein</fullName>
    </submittedName>
</protein>
<dbReference type="EMBL" id="JARJCW010000034">
    <property type="protein sequence ID" value="KAJ7208298.1"/>
    <property type="molecule type" value="Genomic_DNA"/>
</dbReference>
<dbReference type="Proteomes" id="UP001219525">
    <property type="component" value="Unassembled WGS sequence"/>
</dbReference>
<keyword evidence="2" id="KW-1185">Reference proteome</keyword>
<comment type="caution">
    <text evidence="1">The sequence shown here is derived from an EMBL/GenBank/DDBJ whole genome shotgun (WGS) entry which is preliminary data.</text>
</comment>
<organism evidence="1 2">
    <name type="scientific">Mycena pura</name>
    <dbReference type="NCBI Taxonomy" id="153505"/>
    <lineage>
        <taxon>Eukaryota</taxon>
        <taxon>Fungi</taxon>
        <taxon>Dikarya</taxon>
        <taxon>Basidiomycota</taxon>
        <taxon>Agaricomycotina</taxon>
        <taxon>Agaricomycetes</taxon>
        <taxon>Agaricomycetidae</taxon>
        <taxon>Agaricales</taxon>
        <taxon>Marasmiineae</taxon>
        <taxon>Mycenaceae</taxon>
        <taxon>Mycena</taxon>
    </lineage>
</organism>
<reference evidence="1" key="1">
    <citation type="submission" date="2023-03" db="EMBL/GenBank/DDBJ databases">
        <title>Massive genome expansion in bonnet fungi (Mycena s.s.) driven by repeated elements and novel gene families across ecological guilds.</title>
        <authorList>
            <consortium name="Lawrence Berkeley National Laboratory"/>
            <person name="Harder C.B."/>
            <person name="Miyauchi S."/>
            <person name="Viragh M."/>
            <person name="Kuo A."/>
            <person name="Thoen E."/>
            <person name="Andreopoulos B."/>
            <person name="Lu D."/>
            <person name="Skrede I."/>
            <person name="Drula E."/>
            <person name="Henrissat B."/>
            <person name="Morin E."/>
            <person name="Kohler A."/>
            <person name="Barry K."/>
            <person name="LaButti K."/>
            <person name="Morin E."/>
            <person name="Salamov A."/>
            <person name="Lipzen A."/>
            <person name="Mereny Z."/>
            <person name="Hegedus B."/>
            <person name="Baldrian P."/>
            <person name="Stursova M."/>
            <person name="Weitz H."/>
            <person name="Taylor A."/>
            <person name="Grigoriev I.V."/>
            <person name="Nagy L.G."/>
            <person name="Martin F."/>
            <person name="Kauserud H."/>
        </authorList>
    </citation>
    <scope>NUCLEOTIDE SEQUENCE</scope>
    <source>
        <strain evidence="1">9144</strain>
    </source>
</reference>
<accession>A0AAD6Y970</accession>
<sequence length="138" mass="15021">MSKASIASEQPLRRRLVEWLFQTYLEKHGMEGKKPSREPSDLAKSYNGATELELGSKFKIDGGRNCATTGMGKVPLCRFKLPLYCFALPLTAATRASLGVQLPRKPAAARCIIAVAADCRNNTVASAECSTCVNDKQQ</sequence>
<dbReference type="AlphaFoldDB" id="A0AAD6Y970"/>